<dbReference type="Proteomes" id="UP000292424">
    <property type="component" value="Chromosome"/>
</dbReference>
<dbReference type="PROSITE" id="PS51257">
    <property type="entry name" value="PROKAR_LIPOPROTEIN"/>
    <property type="match status" value="1"/>
</dbReference>
<dbReference type="SUPFAM" id="SSF48452">
    <property type="entry name" value="TPR-like"/>
    <property type="match status" value="1"/>
</dbReference>
<dbReference type="RefSeq" id="WP_131330702.1">
    <property type="nucleotide sequence ID" value="NZ_CP044016.1"/>
</dbReference>
<reference evidence="1 2" key="1">
    <citation type="submission" date="2019-09" db="EMBL/GenBank/DDBJ databases">
        <title>Complete genome sequence of Arachidicoccus sp. B3-10 isolated from apple orchard soil.</title>
        <authorList>
            <person name="Kim H.S."/>
            <person name="Han K.-I."/>
            <person name="Suh M.K."/>
            <person name="Lee K.C."/>
            <person name="Eom M.K."/>
            <person name="Kim J.-S."/>
            <person name="Kang S.W."/>
            <person name="Sin Y."/>
            <person name="Lee J.-S."/>
        </authorList>
    </citation>
    <scope>NUCLEOTIDE SEQUENCE [LARGE SCALE GENOMIC DNA]</scope>
    <source>
        <strain evidence="1 2">B3-10</strain>
    </source>
</reference>
<dbReference type="Gene3D" id="1.25.40.390">
    <property type="match status" value="1"/>
</dbReference>
<name>A0A5P2G689_9BACT</name>
<evidence type="ECO:0000313" key="1">
    <source>
        <dbReference type="EMBL" id="QES89759.1"/>
    </source>
</evidence>
<keyword evidence="1" id="KW-0449">Lipoprotein</keyword>
<dbReference type="OrthoDB" id="9766256at2"/>
<dbReference type="AlphaFoldDB" id="A0A5P2G689"/>
<proteinExistence type="predicted"/>
<dbReference type="Pfam" id="PF12771">
    <property type="entry name" value="SusD-like_2"/>
    <property type="match status" value="1"/>
</dbReference>
<keyword evidence="2" id="KW-1185">Reference proteome</keyword>
<dbReference type="EMBL" id="CP044016">
    <property type="protein sequence ID" value="QES89759.1"/>
    <property type="molecule type" value="Genomic_DNA"/>
</dbReference>
<dbReference type="InterPro" id="IPR041662">
    <property type="entry name" value="SusD-like_2"/>
</dbReference>
<dbReference type="KEGG" id="arac:E0W69_014180"/>
<gene>
    <name evidence="1" type="ORF">E0W69_014180</name>
</gene>
<organism evidence="1 2">
    <name type="scientific">Rhizosphaericola mali</name>
    <dbReference type="NCBI Taxonomy" id="2545455"/>
    <lineage>
        <taxon>Bacteria</taxon>
        <taxon>Pseudomonadati</taxon>
        <taxon>Bacteroidota</taxon>
        <taxon>Chitinophagia</taxon>
        <taxon>Chitinophagales</taxon>
        <taxon>Chitinophagaceae</taxon>
        <taxon>Rhizosphaericola</taxon>
    </lineage>
</organism>
<accession>A0A5P2G689</accession>
<sequence>MKIKNILFPTLLTLGIGVSITSCQKGDLTSNPNQGSSVSASLLLNAITSRFAAGGGVINGESGAVAESFWVFPNLTSSAPAKYGQYHVSNYSYYQGTNSYNWSYSATQYDLLKYVIKMEQRAAVENPSTPQANIYAGLAKFFKAYSFIWLAERVGDIPMDQAGDETNLQPSYNTQKEVYSKSLVLLDSANTIIGNIITAQNNGSTVVSSTGDIFGLTYLQWQKVINSYTIRVLLSLSKRADDNADLAIKTKFTTIVNNPTKYPIFTSNSDNMVYKYNSINAFPLFSSPYSQYANIGSTYLKLTTATADPRTFAIATPAPGQITAGKTVADFSAYVGADPTLSLAALNTNSTAGMYSFLNFNRYYTSATGSNCEPYIYIGYPELCFNIAEGINRGWATGDASTWYNTGINASLSLYGLTNGQKFTIGDKAGTTLGSVTIDVNTFLSNVAYKGGSTGLTQILNQKYIAMFENSPMEAYFNWRRTGEPELAQGGVGIGTSDYKIPHRWQYPNYETTENAQNYQSAIQSQFGGTDDVMQDTWLTK</sequence>
<dbReference type="InterPro" id="IPR011990">
    <property type="entry name" value="TPR-like_helical_dom_sf"/>
</dbReference>
<evidence type="ECO:0000313" key="2">
    <source>
        <dbReference type="Proteomes" id="UP000292424"/>
    </source>
</evidence>
<protein>
    <submittedName>
        <fullName evidence="1">SusD/RagB family nutrient-binding outer membrane lipoprotein</fullName>
    </submittedName>
</protein>